<keyword evidence="3" id="KW-1185">Reference proteome</keyword>
<feature type="compositionally biased region" description="Low complexity" evidence="1">
    <location>
        <begin position="67"/>
        <end position="110"/>
    </location>
</feature>
<proteinExistence type="predicted"/>
<feature type="region of interest" description="Disordered" evidence="1">
    <location>
        <begin position="1"/>
        <end position="110"/>
    </location>
</feature>
<name>A0ABY4TR94_9SPHN</name>
<dbReference type="PROSITE" id="PS00018">
    <property type="entry name" value="EF_HAND_1"/>
    <property type="match status" value="1"/>
</dbReference>
<sequence length="199" mass="19698">MLVSALAISAPAFAQDATNASETAQPAKENAKQSSKKGKRTPAPLGTATPTVAAEDAPIAGAPVTDTTPAPAEQAAAPAPATQPATAPAETAAAAPTPAAPAATSEPAAPAAAVTGASQIAQVVNTEFPTYDKNADTNLDRNEFAAWMVALKTASDPATKASDPATVKWVDGAFASADADKSKAVSKDELTKYLSQGAG</sequence>
<gene>
    <name evidence="2" type="ORF">M9980_10120</name>
</gene>
<protein>
    <submittedName>
        <fullName evidence="2">EF-hand domain-containing protein</fullName>
    </submittedName>
</protein>
<organism evidence="2 3">
    <name type="scientific">Sphingomonas donggukensis</name>
    <dbReference type="NCBI Taxonomy" id="2949093"/>
    <lineage>
        <taxon>Bacteria</taxon>
        <taxon>Pseudomonadati</taxon>
        <taxon>Pseudomonadota</taxon>
        <taxon>Alphaproteobacteria</taxon>
        <taxon>Sphingomonadales</taxon>
        <taxon>Sphingomonadaceae</taxon>
        <taxon>Sphingomonas</taxon>
    </lineage>
</organism>
<dbReference type="SUPFAM" id="SSF47473">
    <property type="entry name" value="EF-hand"/>
    <property type="match status" value="1"/>
</dbReference>
<reference evidence="2" key="1">
    <citation type="submission" date="2022-05" db="EMBL/GenBank/DDBJ databases">
        <title>Sphingomonas sp. strain RMG20 Genome sequencing and assembly.</title>
        <authorList>
            <person name="Kim I."/>
        </authorList>
    </citation>
    <scope>NUCLEOTIDE SEQUENCE</scope>
    <source>
        <strain evidence="2">RMG20</strain>
    </source>
</reference>
<dbReference type="RefSeq" id="WP_250750146.1">
    <property type="nucleotide sequence ID" value="NZ_CP098401.1"/>
</dbReference>
<evidence type="ECO:0000313" key="3">
    <source>
        <dbReference type="Proteomes" id="UP001055580"/>
    </source>
</evidence>
<dbReference type="EMBL" id="CP098401">
    <property type="protein sequence ID" value="URW74918.1"/>
    <property type="molecule type" value="Genomic_DNA"/>
</dbReference>
<evidence type="ECO:0000256" key="1">
    <source>
        <dbReference type="SAM" id="MobiDB-lite"/>
    </source>
</evidence>
<dbReference type="InterPro" id="IPR011992">
    <property type="entry name" value="EF-hand-dom_pair"/>
</dbReference>
<dbReference type="InterPro" id="IPR018247">
    <property type="entry name" value="EF_Hand_1_Ca_BS"/>
</dbReference>
<dbReference type="Proteomes" id="UP001055580">
    <property type="component" value="Chromosome"/>
</dbReference>
<evidence type="ECO:0000313" key="2">
    <source>
        <dbReference type="EMBL" id="URW74918.1"/>
    </source>
</evidence>
<dbReference type="Gene3D" id="1.10.238.10">
    <property type="entry name" value="EF-hand"/>
    <property type="match status" value="1"/>
</dbReference>
<accession>A0ABY4TR94</accession>